<dbReference type="WBParaSite" id="MhA1_Contig325.frz3.gene2">
    <property type="protein sequence ID" value="MhA1_Contig325.frz3.gene2"/>
    <property type="gene ID" value="MhA1_Contig325.frz3.gene2"/>
</dbReference>
<accession>A0A1I8BME7</accession>
<proteinExistence type="predicted"/>
<protein>
    <submittedName>
        <fullName evidence="2">Uncharacterized protein</fullName>
    </submittedName>
</protein>
<dbReference type="AlphaFoldDB" id="A0A1I8BME7"/>
<evidence type="ECO:0000313" key="1">
    <source>
        <dbReference type="Proteomes" id="UP000095281"/>
    </source>
</evidence>
<name>A0A1I8BME7_MELHA</name>
<reference evidence="2" key="1">
    <citation type="submission" date="2016-11" db="UniProtKB">
        <authorList>
            <consortium name="WormBaseParasite"/>
        </authorList>
    </citation>
    <scope>IDENTIFICATION</scope>
</reference>
<organism evidence="1 2">
    <name type="scientific">Meloidogyne hapla</name>
    <name type="common">Root-knot nematode worm</name>
    <dbReference type="NCBI Taxonomy" id="6305"/>
    <lineage>
        <taxon>Eukaryota</taxon>
        <taxon>Metazoa</taxon>
        <taxon>Ecdysozoa</taxon>
        <taxon>Nematoda</taxon>
        <taxon>Chromadorea</taxon>
        <taxon>Rhabditida</taxon>
        <taxon>Tylenchina</taxon>
        <taxon>Tylenchomorpha</taxon>
        <taxon>Tylenchoidea</taxon>
        <taxon>Meloidogynidae</taxon>
        <taxon>Meloidogyninae</taxon>
        <taxon>Meloidogyne</taxon>
    </lineage>
</organism>
<sequence length="481" mass="56846">MESHLFFTEDLNNHHQQLYLRHSQQHLLSSHPLIRNKDHLYNLICISILPHAYSNLEPLCVGSMGAIYLTREEYKTAEFDEQDWITLEMCLSIASEIRKKMILISSFLQQNSSRPYFVQHHCVKPIKDVLQNFIEGITESVQRKRSTFKDPWELLNFLTNYTKQIEPIFSTFQNLLSSLSVLNMNDILNFWNCFLQEKINLWDYNKLLKWQEELFEGFVYLLAKCILDELSIRYTSTFLSILIRQSLDKFSKEVNSIVLAELHSSHVILSSHLQHIKQFYSLNTHSLGNLLKNSGCVPPFEDFSKNPTKWSIVEEEVRKRLGCVNTNEDYVNTFYKIFTTINDFYIKKLLDQMESSDILLQRLIEITKEWNECLESLFFFINDTLFEPLDEIVKIVNEFVEISPEFNKIADRIEINVNNDEDDDNDVKKYLSLQYRLQRVYLFTINVEYEGTKGSEQIFLNDERSPQTKDSLFLIKMMLST</sequence>
<dbReference type="Proteomes" id="UP000095281">
    <property type="component" value="Unplaced"/>
</dbReference>
<keyword evidence="1" id="KW-1185">Reference proteome</keyword>
<evidence type="ECO:0000313" key="2">
    <source>
        <dbReference type="WBParaSite" id="MhA1_Contig325.frz3.gene2"/>
    </source>
</evidence>